<dbReference type="AlphaFoldDB" id="A0A6J7VE31"/>
<evidence type="ECO:0000313" key="2">
    <source>
        <dbReference type="EMBL" id="CAB4697412.1"/>
    </source>
</evidence>
<organism evidence="3">
    <name type="scientific">freshwater metagenome</name>
    <dbReference type="NCBI Taxonomy" id="449393"/>
    <lineage>
        <taxon>unclassified sequences</taxon>
        <taxon>metagenomes</taxon>
        <taxon>ecological metagenomes</taxon>
    </lineage>
</organism>
<dbReference type="Pfam" id="PF14539">
    <property type="entry name" value="DUF4442"/>
    <property type="match status" value="1"/>
</dbReference>
<dbReference type="SUPFAM" id="SSF54637">
    <property type="entry name" value="Thioesterase/thiol ester dehydrase-isomerase"/>
    <property type="match status" value="1"/>
</dbReference>
<dbReference type="InterPro" id="IPR029069">
    <property type="entry name" value="HotDog_dom_sf"/>
</dbReference>
<protein>
    <submittedName>
        <fullName evidence="3">Unannotated protein</fullName>
    </submittedName>
</protein>
<evidence type="ECO:0000313" key="3">
    <source>
        <dbReference type="EMBL" id="CAB5077224.1"/>
    </source>
</evidence>
<dbReference type="EMBL" id="CAFBRC010000088">
    <property type="protein sequence ID" value="CAB5077224.1"/>
    <property type="molecule type" value="Genomic_DNA"/>
</dbReference>
<sequence>MRDFTEIVDNFSREMIPLVKTLGIHVTEAVITDSEVRAVCTLPDRPEQRNHVGGPHAGAMFTAAESASGGVVQVAFADLISQATPLIMNGGMRFQALALGDVVATATMPVTEIARVRSELADGKRPEFFVEVVVTSGDGVTGHLSTHWTLKPHQR</sequence>
<evidence type="ECO:0000313" key="1">
    <source>
        <dbReference type="EMBL" id="CAB4675377.1"/>
    </source>
</evidence>
<accession>A0A6J7VE31</accession>
<reference evidence="3" key="1">
    <citation type="submission" date="2020-05" db="EMBL/GenBank/DDBJ databases">
        <authorList>
            <person name="Chiriac C."/>
            <person name="Salcher M."/>
            <person name="Ghai R."/>
            <person name="Kavagutti S V."/>
        </authorList>
    </citation>
    <scope>NUCLEOTIDE SEQUENCE</scope>
</reference>
<dbReference type="EMBL" id="CAEZXB010000010">
    <property type="protein sequence ID" value="CAB4675377.1"/>
    <property type="molecule type" value="Genomic_DNA"/>
</dbReference>
<proteinExistence type="predicted"/>
<dbReference type="Gene3D" id="3.10.129.10">
    <property type="entry name" value="Hotdog Thioesterase"/>
    <property type="match status" value="1"/>
</dbReference>
<gene>
    <name evidence="1" type="ORF">UFOPK2342_00739</name>
    <name evidence="2" type="ORF">UFOPK2423_00956</name>
    <name evidence="3" type="ORF">UFOPK4367_01175</name>
</gene>
<dbReference type="EMBL" id="CAEZXN010000020">
    <property type="protein sequence ID" value="CAB4697412.1"/>
    <property type="molecule type" value="Genomic_DNA"/>
</dbReference>
<name>A0A6J7VE31_9ZZZZ</name>
<dbReference type="InterPro" id="IPR027961">
    <property type="entry name" value="DUF4442"/>
</dbReference>